<dbReference type="InterPro" id="IPR050767">
    <property type="entry name" value="Sel1_AlgK"/>
</dbReference>
<dbReference type="Pfam" id="PF08238">
    <property type="entry name" value="Sel1"/>
    <property type="match status" value="3"/>
</dbReference>
<protein>
    <recommendedName>
        <fullName evidence="3">Sel1 repeat-containing protein</fullName>
    </recommendedName>
</protein>
<dbReference type="InterPro" id="IPR011990">
    <property type="entry name" value="TPR-like_helical_dom_sf"/>
</dbReference>
<evidence type="ECO:0000313" key="1">
    <source>
        <dbReference type="EMBL" id="VFJ52933.1"/>
    </source>
</evidence>
<proteinExistence type="predicted"/>
<dbReference type="AlphaFoldDB" id="A0A450SI13"/>
<gene>
    <name evidence="1" type="ORF">BECKFM1743A_GA0114220_101079</name>
    <name evidence="2" type="ORF">BECKFM1743B_GA0114221_101202</name>
</gene>
<name>A0A450SI13_9GAMM</name>
<reference evidence="1" key="1">
    <citation type="submission" date="2019-02" db="EMBL/GenBank/DDBJ databases">
        <authorList>
            <person name="Gruber-Vodicka R. H."/>
            <person name="Seah K. B. B."/>
        </authorList>
    </citation>
    <scope>NUCLEOTIDE SEQUENCE</scope>
    <source>
        <strain evidence="1">BECK_BZ163</strain>
        <strain evidence="2">BECK_BZ164</strain>
    </source>
</reference>
<dbReference type="PANTHER" id="PTHR11102:SF160">
    <property type="entry name" value="ERAD-ASSOCIATED E3 UBIQUITIN-PROTEIN LIGASE COMPONENT HRD3"/>
    <property type="match status" value="1"/>
</dbReference>
<dbReference type="EMBL" id="CAADEZ010000107">
    <property type="protein sequence ID" value="VFJ52933.1"/>
    <property type="molecule type" value="Genomic_DNA"/>
</dbReference>
<dbReference type="PANTHER" id="PTHR11102">
    <property type="entry name" value="SEL-1-LIKE PROTEIN"/>
    <property type="match status" value="1"/>
</dbReference>
<sequence length="194" mass="21637">MEVNEHFERLSLTYPYLGLGVQDDFCIQLTIPFCPTRWGLVVLRGAMMDIDMDLASGIAAFEAKEFRRAAQLLTPIAEEGNPDAQFRLAVMYQNGLGNVRNESFALQWMRKAAEAGLALAEHGLGFMYLEGDCVDKDEAEAARWFGRSAEKGLLGSLTTLATMYEEGRGVEKDPEEAKRLYRKAGFGDLPRKVC</sequence>
<dbReference type="SMART" id="SM00671">
    <property type="entry name" value="SEL1"/>
    <property type="match status" value="3"/>
</dbReference>
<dbReference type="EMBL" id="CAADFL010000120">
    <property type="protein sequence ID" value="VFK09912.1"/>
    <property type="molecule type" value="Genomic_DNA"/>
</dbReference>
<evidence type="ECO:0000313" key="2">
    <source>
        <dbReference type="EMBL" id="VFK09912.1"/>
    </source>
</evidence>
<accession>A0A450SI13</accession>
<dbReference type="SUPFAM" id="SSF81901">
    <property type="entry name" value="HCP-like"/>
    <property type="match status" value="1"/>
</dbReference>
<organism evidence="1">
    <name type="scientific">Candidatus Kentrum sp. FM</name>
    <dbReference type="NCBI Taxonomy" id="2126340"/>
    <lineage>
        <taxon>Bacteria</taxon>
        <taxon>Pseudomonadati</taxon>
        <taxon>Pseudomonadota</taxon>
        <taxon>Gammaproteobacteria</taxon>
        <taxon>Candidatus Kentrum</taxon>
    </lineage>
</organism>
<dbReference type="InterPro" id="IPR006597">
    <property type="entry name" value="Sel1-like"/>
</dbReference>
<evidence type="ECO:0008006" key="3">
    <source>
        <dbReference type="Google" id="ProtNLM"/>
    </source>
</evidence>
<dbReference type="Gene3D" id="1.25.40.10">
    <property type="entry name" value="Tetratricopeptide repeat domain"/>
    <property type="match status" value="1"/>
</dbReference>